<evidence type="ECO:0000313" key="3">
    <source>
        <dbReference type="Proteomes" id="UP000253472"/>
    </source>
</evidence>
<gene>
    <name evidence="2" type="ORF">Cantr_06639</name>
</gene>
<dbReference type="Gene3D" id="3.40.50.1820">
    <property type="entry name" value="alpha/beta hydrolase"/>
    <property type="match status" value="1"/>
</dbReference>
<dbReference type="Gene3D" id="3.90.190.10">
    <property type="entry name" value="Protein tyrosine phosphatase superfamily"/>
    <property type="match status" value="1"/>
</dbReference>
<dbReference type="InterPro" id="IPR029058">
    <property type="entry name" value="AB_hydrolase_fold"/>
</dbReference>
<comment type="caution">
    <text evidence="2">The sequence shown here is derived from an EMBL/GenBank/DDBJ whole genome shotgun (WGS) entry which is preliminary data.</text>
</comment>
<dbReference type="AlphaFoldDB" id="A0A367XVK0"/>
<evidence type="ECO:0000259" key="1">
    <source>
        <dbReference type="PROSITE" id="PS50056"/>
    </source>
</evidence>
<dbReference type="SUPFAM" id="SSF52799">
    <property type="entry name" value="(Phosphotyrosine protein) phosphatases II"/>
    <property type="match status" value="1"/>
</dbReference>
<dbReference type="Proteomes" id="UP000253472">
    <property type="component" value="Unassembled WGS sequence"/>
</dbReference>
<dbReference type="InterPro" id="IPR029021">
    <property type="entry name" value="Prot-tyrosine_phosphatase-like"/>
</dbReference>
<dbReference type="STRING" id="5486.A0A367XVK0"/>
<dbReference type="PROSITE" id="PS00383">
    <property type="entry name" value="TYR_PHOSPHATASE_1"/>
    <property type="match status" value="1"/>
</dbReference>
<keyword evidence="3" id="KW-1185">Reference proteome</keyword>
<sequence length="654" mass="73177">MTNPKYEPPQPREVEVMVGKGVAATLAIPPGLDSESPFAENLAPATHKAALILHGQGGHRNYCYQKVLAHRLASELGIFSLRIDFRGCGYSADNEIEIEGRTLSQDVDDIQACAEFITDGKLNGTGIDLTLSSIISHSRGGVAMFLWAQIQDKLAKEGNLKAIVVPNLVNCSARFTSPTVLERYADFENLDFVPVLSFRHGAYKETPLAGREIITLSKPDLNTLSELSRDWSVLSVYGTEDEIIPKYDCANFANTLNRGPLSHTLRLIPDADHNFYGHTKIEKDTEMSEVNPRNLPLKGGKKVNYNFLVTDYIIEYLSPEQELQRFISSSRDIGRVPRWKNIDGVNNFRDIGGWRVHNPTFKLASSKDSSSSSLVYYVKPHYAFRCANIAGLTNKGMLSLQSLGVAAIFDLRSDGEVALDGYPENLAQYGIKRIHAPVFTNDDYSPQAIAIRYTNLMTCWSTYVHVYEDMLELGTLAYKTVFEYIRDENKPFVFHCTAGKDRTGMLGMLILLLAGVDRNIIAKEYELTTVGLRPDHPVLKGKFVNTIEKLREKLGEDADDVEQMISQGRKDWSLEEDGFSNLISSRYEAMLATLALFHEKYGNIVEYLKDKLGFSSADIVKIYEHLVLADPQNIGFGVSSPINWDHRTSTKAKF</sequence>
<accession>A0A367XVK0</accession>
<dbReference type="EMBL" id="QLNQ01000028">
    <property type="protein sequence ID" value="RCK57646.1"/>
    <property type="molecule type" value="Genomic_DNA"/>
</dbReference>
<dbReference type="PANTHER" id="PTHR31126:SF1">
    <property type="entry name" value="TYROSINE SPECIFIC PROTEIN PHOSPHATASES DOMAIN-CONTAINING PROTEIN"/>
    <property type="match status" value="1"/>
</dbReference>
<proteinExistence type="predicted"/>
<dbReference type="OrthoDB" id="449382at2759"/>
<dbReference type="GO" id="GO:0004721">
    <property type="term" value="F:phosphoprotein phosphatase activity"/>
    <property type="evidence" value="ECO:0007669"/>
    <property type="project" value="InterPro"/>
</dbReference>
<dbReference type="PANTHER" id="PTHR31126">
    <property type="entry name" value="TYROSINE-PROTEIN PHOSPHATASE"/>
    <property type="match status" value="1"/>
</dbReference>
<dbReference type="InterPro" id="IPR000387">
    <property type="entry name" value="Tyr_Pase_dom"/>
</dbReference>
<dbReference type="PROSITE" id="PS50056">
    <property type="entry name" value="TYR_PHOSPHATASE_2"/>
    <property type="match status" value="1"/>
</dbReference>
<reference evidence="2 3" key="1">
    <citation type="submission" date="2018-06" db="EMBL/GenBank/DDBJ databases">
        <title>Whole genome sequencing of Candida tropicalis (genome annotated by CSBL at Korea University).</title>
        <authorList>
            <person name="Ahn J."/>
        </authorList>
    </citation>
    <scope>NUCLEOTIDE SEQUENCE [LARGE SCALE GENOMIC DNA]</scope>
    <source>
        <strain evidence="2 3">ATCC 20962</strain>
    </source>
</reference>
<name>A0A367XVK0_9ASCO</name>
<organism evidence="2 3">
    <name type="scientific">Candida viswanathii</name>
    <dbReference type="NCBI Taxonomy" id="5486"/>
    <lineage>
        <taxon>Eukaryota</taxon>
        <taxon>Fungi</taxon>
        <taxon>Dikarya</taxon>
        <taxon>Ascomycota</taxon>
        <taxon>Saccharomycotina</taxon>
        <taxon>Pichiomycetes</taxon>
        <taxon>Debaryomycetaceae</taxon>
        <taxon>Candida/Lodderomyces clade</taxon>
        <taxon>Candida</taxon>
    </lineage>
</organism>
<dbReference type="SUPFAM" id="SSF53474">
    <property type="entry name" value="alpha/beta-Hydrolases"/>
    <property type="match status" value="1"/>
</dbReference>
<protein>
    <recommendedName>
        <fullName evidence="1">Tyrosine specific protein phosphatases domain-containing protein</fullName>
    </recommendedName>
</protein>
<feature type="domain" description="Tyrosine specific protein phosphatases" evidence="1">
    <location>
        <begin position="468"/>
        <end position="517"/>
    </location>
</feature>
<dbReference type="InterPro" id="IPR016130">
    <property type="entry name" value="Tyr_Pase_AS"/>
</dbReference>
<dbReference type="InterPro" id="IPR026893">
    <property type="entry name" value="Tyr/Ser_Pase_IphP-type"/>
</dbReference>
<dbReference type="Pfam" id="PF13350">
    <property type="entry name" value="Y_phosphatase3"/>
    <property type="match status" value="1"/>
</dbReference>
<evidence type="ECO:0000313" key="2">
    <source>
        <dbReference type="EMBL" id="RCK57646.1"/>
    </source>
</evidence>